<evidence type="ECO:0000256" key="1">
    <source>
        <dbReference type="ARBA" id="ARBA00006019"/>
    </source>
</evidence>
<evidence type="ECO:0000259" key="2">
    <source>
        <dbReference type="Pfam" id="PF00888"/>
    </source>
</evidence>
<accession>A0A9W8PI29</accession>
<feature type="domain" description="Cullin N-terminal" evidence="2">
    <location>
        <begin position="54"/>
        <end position="215"/>
    </location>
</feature>
<reference evidence="3" key="1">
    <citation type="submission" date="2022-10" db="EMBL/GenBank/DDBJ databases">
        <title>Fusarium specimens isolated from Avocado Roots.</title>
        <authorList>
            <person name="Stajich J."/>
            <person name="Roper C."/>
            <person name="Heimlech-Rivalta G."/>
        </authorList>
    </citation>
    <scope>NUCLEOTIDE SEQUENCE</scope>
    <source>
        <strain evidence="3">CF00143</strain>
    </source>
</reference>
<dbReference type="GO" id="GO:0016874">
    <property type="term" value="F:ligase activity"/>
    <property type="evidence" value="ECO:0007669"/>
    <property type="project" value="UniProtKB-KW"/>
</dbReference>
<dbReference type="Gene3D" id="1.20.1310.10">
    <property type="entry name" value="Cullin Repeats"/>
    <property type="match status" value="1"/>
</dbReference>
<dbReference type="InterPro" id="IPR016159">
    <property type="entry name" value="Cullin_repeat-like_dom_sf"/>
</dbReference>
<keyword evidence="4" id="KW-1185">Reference proteome</keyword>
<dbReference type="AlphaFoldDB" id="A0A9W8PI29"/>
<evidence type="ECO:0000313" key="4">
    <source>
        <dbReference type="Proteomes" id="UP001152130"/>
    </source>
</evidence>
<dbReference type="Pfam" id="PF00888">
    <property type="entry name" value="Cullin"/>
    <property type="match status" value="1"/>
</dbReference>
<proteinExistence type="inferred from homology"/>
<organism evidence="3 4">
    <name type="scientific">Fusarium irregulare</name>
    <dbReference type="NCBI Taxonomy" id="2494466"/>
    <lineage>
        <taxon>Eukaryota</taxon>
        <taxon>Fungi</taxon>
        <taxon>Dikarya</taxon>
        <taxon>Ascomycota</taxon>
        <taxon>Pezizomycotina</taxon>
        <taxon>Sordariomycetes</taxon>
        <taxon>Hypocreomycetidae</taxon>
        <taxon>Hypocreales</taxon>
        <taxon>Nectriaceae</taxon>
        <taxon>Fusarium</taxon>
        <taxon>Fusarium incarnatum-equiseti species complex</taxon>
    </lineage>
</organism>
<sequence>MTDVLNIPKLPDEDDTEGLRAHLRNGISAILQNSQVQLQPDVVSNQKDSPVHIDVANQVNPFAVHEPLYDLIKLLAEHVQLVLKRLQSQDDSLLLEAYLTEWDQYVTAANRIDRLLNLINRHWVQREIDEGKPDVYHIRTLHFVQWRSYLWATISVAVIDSAQLVMEKSNENGAKIRDVLKGFASLQIDDSALTGDTRTRIQESLEAPFLSEIEAHERSRQNIIAARLR</sequence>
<dbReference type="Proteomes" id="UP001152130">
    <property type="component" value="Unassembled WGS sequence"/>
</dbReference>
<dbReference type="EMBL" id="JAPDHF010000020">
    <property type="protein sequence ID" value="KAJ4005929.1"/>
    <property type="molecule type" value="Genomic_DNA"/>
</dbReference>
<dbReference type="SUPFAM" id="SSF74788">
    <property type="entry name" value="Cullin repeat-like"/>
    <property type="match status" value="1"/>
</dbReference>
<dbReference type="GO" id="GO:0006511">
    <property type="term" value="P:ubiquitin-dependent protein catabolic process"/>
    <property type="evidence" value="ECO:0007669"/>
    <property type="project" value="InterPro"/>
</dbReference>
<dbReference type="InterPro" id="IPR001373">
    <property type="entry name" value="Cullin_N"/>
</dbReference>
<name>A0A9W8PI29_9HYPO</name>
<dbReference type="GO" id="GO:0031625">
    <property type="term" value="F:ubiquitin protein ligase binding"/>
    <property type="evidence" value="ECO:0007669"/>
    <property type="project" value="InterPro"/>
</dbReference>
<comment type="caution">
    <text evidence="3">The sequence shown here is derived from an EMBL/GenBank/DDBJ whole genome shotgun (WGS) entry which is preliminary data.</text>
</comment>
<keyword evidence="3" id="KW-0436">Ligase</keyword>
<evidence type="ECO:0000313" key="3">
    <source>
        <dbReference type="EMBL" id="KAJ4005929.1"/>
    </source>
</evidence>
<protein>
    <submittedName>
        <fullName evidence="3">Ubiquitin ligase (Cullin) of SCF</fullName>
    </submittedName>
</protein>
<comment type="similarity">
    <text evidence="1">Belongs to the cullin family.</text>
</comment>
<gene>
    <name evidence="3" type="primary">CDC53_2</name>
    <name evidence="3" type="ORF">NW766_010753</name>
</gene>